<dbReference type="AlphaFoldDB" id="A0AAV4GNH3"/>
<evidence type="ECO:0000256" key="1">
    <source>
        <dbReference type="SAM" id="Phobius"/>
    </source>
</evidence>
<evidence type="ECO:0000313" key="2">
    <source>
        <dbReference type="EMBL" id="GFR86550.1"/>
    </source>
</evidence>
<feature type="transmembrane region" description="Helical" evidence="1">
    <location>
        <begin position="21"/>
        <end position="42"/>
    </location>
</feature>
<keyword evidence="3" id="KW-1185">Reference proteome</keyword>
<evidence type="ECO:0000313" key="3">
    <source>
        <dbReference type="Proteomes" id="UP000762676"/>
    </source>
</evidence>
<reference evidence="2 3" key="1">
    <citation type="journal article" date="2021" name="Elife">
        <title>Chloroplast acquisition without the gene transfer in kleptoplastic sea slugs, Plakobranchus ocellatus.</title>
        <authorList>
            <person name="Maeda T."/>
            <person name="Takahashi S."/>
            <person name="Yoshida T."/>
            <person name="Shimamura S."/>
            <person name="Takaki Y."/>
            <person name="Nagai Y."/>
            <person name="Toyoda A."/>
            <person name="Suzuki Y."/>
            <person name="Arimoto A."/>
            <person name="Ishii H."/>
            <person name="Satoh N."/>
            <person name="Nishiyama T."/>
            <person name="Hasebe M."/>
            <person name="Maruyama T."/>
            <person name="Minagawa J."/>
            <person name="Obokata J."/>
            <person name="Shigenobu S."/>
        </authorList>
    </citation>
    <scope>NUCLEOTIDE SEQUENCE [LARGE SCALE GENOMIC DNA]</scope>
</reference>
<protein>
    <submittedName>
        <fullName evidence="2">Uncharacterized protein</fullName>
    </submittedName>
</protein>
<feature type="transmembrane region" description="Helical" evidence="1">
    <location>
        <begin position="141"/>
        <end position="159"/>
    </location>
</feature>
<feature type="transmembrane region" description="Helical" evidence="1">
    <location>
        <begin position="48"/>
        <end position="71"/>
    </location>
</feature>
<keyword evidence="1" id="KW-0472">Membrane</keyword>
<comment type="caution">
    <text evidence="2">The sequence shown here is derived from an EMBL/GenBank/DDBJ whole genome shotgun (WGS) entry which is preliminary data.</text>
</comment>
<keyword evidence="1" id="KW-1133">Transmembrane helix</keyword>
<keyword evidence="1" id="KW-0812">Transmembrane</keyword>
<dbReference type="Proteomes" id="UP000762676">
    <property type="component" value="Unassembled WGS sequence"/>
</dbReference>
<name>A0AAV4GNH3_9GAST</name>
<sequence length="260" mass="29236">MFQTAEENFIIAEVPGISGYLVLYGFSLTFAGSVLCSLRLIFQAVDRVLNIAGKLLGFVAALLFVPLQAALHRPVLAVLQRLLLIWNRVKPVGAKICVRVTSVVKRYSIKIAVKLKLAFLYARNKLTPIASPVIRLLRSRFFPIFAFVVLFLTAVITFFQTKLAAVSTFTLTKLAAVLIVCSPRLYAMIESVRPLLTDRAALLKVSRQFGLRQRDAIVLYSVRLVKPSFEWTLKYIRTKTSRCRRIKVSKTRPLNGVVVH</sequence>
<proteinExistence type="predicted"/>
<dbReference type="EMBL" id="BMAT01005055">
    <property type="protein sequence ID" value="GFR86550.1"/>
    <property type="molecule type" value="Genomic_DNA"/>
</dbReference>
<gene>
    <name evidence="2" type="ORF">ElyMa_002471100</name>
</gene>
<organism evidence="2 3">
    <name type="scientific">Elysia marginata</name>
    <dbReference type="NCBI Taxonomy" id="1093978"/>
    <lineage>
        <taxon>Eukaryota</taxon>
        <taxon>Metazoa</taxon>
        <taxon>Spiralia</taxon>
        <taxon>Lophotrochozoa</taxon>
        <taxon>Mollusca</taxon>
        <taxon>Gastropoda</taxon>
        <taxon>Heterobranchia</taxon>
        <taxon>Euthyneura</taxon>
        <taxon>Panpulmonata</taxon>
        <taxon>Sacoglossa</taxon>
        <taxon>Placobranchoidea</taxon>
        <taxon>Plakobranchidae</taxon>
        <taxon>Elysia</taxon>
    </lineage>
</organism>
<accession>A0AAV4GNH3</accession>